<dbReference type="InterPro" id="IPR029044">
    <property type="entry name" value="Nucleotide-diphossugar_trans"/>
</dbReference>
<dbReference type="CDD" id="cd04179">
    <property type="entry name" value="DPM_DPG-synthase_like"/>
    <property type="match status" value="1"/>
</dbReference>
<evidence type="ECO:0000313" key="3">
    <source>
        <dbReference type="Proteomes" id="UP000034264"/>
    </source>
</evidence>
<dbReference type="SUPFAM" id="SSF53448">
    <property type="entry name" value="Nucleotide-diphospho-sugar transferases"/>
    <property type="match status" value="1"/>
</dbReference>
<evidence type="ECO:0000259" key="1">
    <source>
        <dbReference type="Pfam" id="PF00535"/>
    </source>
</evidence>
<dbReference type="Pfam" id="PF00535">
    <property type="entry name" value="Glycos_transf_2"/>
    <property type="match status" value="1"/>
</dbReference>
<comment type="caution">
    <text evidence="2">The sequence shown here is derived from an EMBL/GenBank/DDBJ whole genome shotgun (WGS) entry which is preliminary data.</text>
</comment>
<evidence type="ECO:0000313" key="2">
    <source>
        <dbReference type="EMBL" id="KKU03245.1"/>
    </source>
</evidence>
<feature type="non-terminal residue" evidence="2">
    <location>
        <position position="1"/>
    </location>
</feature>
<dbReference type="InterPro" id="IPR001173">
    <property type="entry name" value="Glyco_trans_2-like"/>
</dbReference>
<sequence>IYFFTNRIIIIGCGPKTMKVSIIIPVYNEEKTISAILEKVRQSKLPAGFTKEIIVVDDASTDSTLKKIKNLNLKLKLRLITHSVNRGKGAAILTGLSKSTGDLVLIQDADLEYDPADYVRLLEPFKNKNVQVVYGSRLLNYPLKLFGKHKTPMPIHLIANKFLTHLTNFLYGHKVTDMETCYKVMNRKLMVSLSVKANRFDFEPEITAKILKKGISIVEVPIKVKPRSYAQGKKIGWQDGLIAIWTLIKYRFVD</sequence>
<organism evidence="2 3">
    <name type="scientific">Candidatus Amesbacteria bacterium GW2011_GWC2_45_19</name>
    <dbReference type="NCBI Taxonomy" id="1618366"/>
    <lineage>
        <taxon>Bacteria</taxon>
        <taxon>Candidatus Amesiibacteriota</taxon>
    </lineage>
</organism>
<protein>
    <submittedName>
        <fullName evidence="2">Dolichyl-phosphate mannose synthase related protein</fullName>
    </submittedName>
</protein>
<accession>A0A0G1Q3I3</accession>
<proteinExistence type="predicted"/>
<gene>
    <name evidence="2" type="ORF">UX05_C0002G0001</name>
</gene>
<dbReference type="AlphaFoldDB" id="A0A0G1Q3I3"/>
<name>A0A0G1Q3I3_9BACT</name>
<dbReference type="PANTHER" id="PTHR48090">
    <property type="entry name" value="UNDECAPRENYL-PHOSPHATE 4-DEOXY-4-FORMAMIDO-L-ARABINOSE TRANSFERASE-RELATED"/>
    <property type="match status" value="1"/>
</dbReference>
<dbReference type="Proteomes" id="UP000034264">
    <property type="component" value="Unassembled WGS sequence"/>
</dbReference>
<dbReference type="PANTHER" id="PTHR48090:SF7">
    <property type="entry name" value="RFBJ PROTEIN"/>
    <property type="match status" value="1"/>
</dbReference>
<dbReference type="EMBL" id="LCKS01000002">
    <property type="protein sequence ID" value="KKU03245.1"/>
    <property type="molecule type" value="Genomic_DNA"/>
</dbReference>
<dbReference type="InterPro" id="IPR050256">
    <property type="entry name" value="Glycosyltransferase_2"/>
</dbReference>
<dbReference type="Gene3D" id="3.90.550.10">
    <property type="entry name" value="Spore Coat Polysaccharide Biosynthesis Protein SpsA, Chain A"/>
    <property type="match status" value="1"/>
</dbReference>
<reference evidence="2 3" key="1">
    <citation type="journal article" date="2015" name="Nature">
        <title>rRNA introns, odd ribosomes, and small enigmatic genomes across a large radiation of phyla.</title>
        <authorList>
            <person name="Brown C.T."/>
            <person name="Hug L.A."/>
            <person name="Thomas B.C."/>
            <person name="Sharon I."/>
            <person name="Castelle C.J."/>
            <person name="Singh A."/>
            <person name="Wilkins M.J."/>
            <person name="Williams K.H."/>
            <person name="Banfield J.F."/>
        </authorList>
    </citation>
    <scope>NUCLEOTIDE SEQUENCE [LARGE SCALE GENOMIC DNA]</scope>
</reference>
<feature type="domain" description="Glycosyltransferase 2-like" evidence="1">
    <location>
        <begin position="21"/>
        <end position="189"/>
    </location>
</feature>